<reference evidence="1 2" key="1">
    <citation type="submission" date="2023-05" db="EMBL/GenBank/DDBJ databases">
        <title>Pseudoalteromonas ardens sp. nov., Pseudoalteromonas obscura sp. nov., and Pseudoalteromonas umbrosa sp. nov., isolated from the coral Montipora capitata.</title>
        <authorList>
            <person name="Thomas E.M."/>
            <person name="Smith E.M."/>
            <person name="Papke E."/>
            <person name="Shlafstein M.D."/>
            <person name="Oline D.K."/>
            <person name="Videau P."/>
            <person name="Saw J.H."/>
            <person name="Strangman W.K."/>
            <person name="Ushijima B."/>
        </authorList>
    </citation>
    <scope>NUCLEOTIDE SEQUENCE [LARGE SCALE GENOMIC DNA]</scope>
    <source>
        <strain evidence="1 2">P94</strain>
    </source>
</reference>
<evidence type="ECO:0000313" key="1">
    <source>
        <dbReference type="EMBL" id="MDK2596788.1"/>
    </source>
</evidence>
<dbReference type="Gene3D" id="2.160.20.80">
    <property type="entry name" value="E3 ubiquitin-protein ligase SopA"/>
    <property type="match status" value="1"/>
</dbReference>
<dbReference type="EMBL" id="JASJUT010000008">
    <property type="protein sequence ID" value="MDK2596788.1"/>
    <property type="molecule type" value="Genomic_DNA"/>
</dbReference>
<sequence length="197" mass="22605">MSISEENEYWDTTFEQADFSGEKIVSKTFEGCKFLSCNFSEAAFNRCTFIDCEFSKCNLSMLRLEYSKFSDVVIRDSKVIGVDWTKVAWPRLVFSSPIKFYDCMINDSSFYGLSLQDFVLDSCVARNVDFRDGDFSNAQFSHSDLKGSVFYDTNLSGADFSHATDFDIDIFNNNLKKAKFDRFEAIRLLGCLEIELV</sequence>
<gene>
    <name evidence="1" type="ORF">QNM18_17190</name>
</gene>
<dbReference type="PANTHER" id="PTHR42999">
    <property type="entry name" value="ANTIBIOTIC RESISTANCE PROTEIN MCBG"/>
    <property type="match status" value="1"/>
</dbReference>
<dbReference type="Proteomes" id="UP001231915">
    <property type="component" value="Unassembled WGS sequence"/>
</dbReference>
<name>A0ABT7EP53_9GAMM</name>
<accession>A0ABT7EP53</accession>
<dbReference type="InterPro" id="IPR001646">
    <property type="entry name" value="5peptide_repeat"/>
</dbReference>
<dbReference type="PANTHER" id="PTHR42999:SF1">
    <property type="entry name" value="PENTAPEPTIDE REPEAT-CONTAINING PROTEIN"/>
    <property type="match status" value="1"/>
</dbReference>
<organism evidence="1 2">
    <name type="scientific">Pseudoalteromonas obscura</name>
    <dbReference type="NCBI Taxonomy" id="3048491"/>
    <lineage>
        <taxon>Bacteria</taxon>
        <taxon>Pseudomonadati</taxon>
        <taxon>Pseudomonadota</taxon>
        <taxon>Gammaproteobacteria</taxon>
        <taxon>Alteromonadales</taxon>
        <taxon>Pseudoalteromonadaceae</taxon>
        <taxon>Pseudoalteromonas</taxon>
    </lineage>
</organism>
<dbReference type="RefSeq" id="WP_284137929.1">
    <property type="nucleotide sequence ID" value="NZ_JASJUT010000008.1"/>
</dbReference>
<keyword evidence="2" id="KW-1185">Reference proteome</keyword>
<dbReference type="Pfam" id="PF00805">
    <property type="entry name" value="Pentapeptide"/>
    <property type="match status" value="1"/>
</dbReference>
<proteinExistence type="predicted"/>
<dbReference type="SUPFAM" id="SSF141571">
    <property type="entry name" value="Pentapeptide repeat-like"/>
    <property type="match status" value="1"/>
</dbReference>
<protein>
    <submittedName>
        <fullName evidence="1">Pentapeptide repeat-containing protein</fullName>
    </submittedName>
</protein>
<dbReference type="Pfam" id="PF13599">
    <property type="entry name" value="Pentapeptide_4"/>
    <property type="match status" value="1"/>
</dbReference>
<dbReference type="InterPro" id="IPR052949">
    <property type="entry name" value="PA_immunity-related"/>
</dbReference>
<comment type="caution">
    <text evidence="1">The sequence shown here is derived from an EMBL/GenBank/DDBJ whole genome shotgun (WGS) entry which is preliminary data.</text>
</comment>
<evidence type="ECO:0000313" key="2">
    <source>
        <dbReference type="Proteomes" id="UP001231915"/>
    </source>
</evidence>